<dbReference type="Pfam" id="PF14237">
    <property type="entry name" value="GYF_2"/>
    <property type="match status" value="1"/>
</dbReference>
<proteinExistence type="predicted"/>
<name>A0A6I2L187_9BURK</name>
<dbReference type="Proteomes" id="UP000433309">
    <property type="component" value="Unassembled WGS sequence"/>
</dbReference>
<evidence type="ECO:0000259" key="1">
    <source>
        <dbReference type="Pfam" id="PF14237"/>
    </source>
</evidence>
<evidence type="ECO:0000313" key="2">
    <source>
        <dbReference type="EMBL" id="MRW91490.1"/>
    </source>
</evidence>
<dbReference type="RefSeq" id="WP_154377962.1">
    <property type="nucleotide sequence ID" value="NZ_WKJK01000008.1"/>
</dbReference>
<keyword evidence="3" id="KW-1185">Reference proteome</keyword>
<dbReference type="InterPro" id="IPR025640">
    <property type="entry name" value="GYF_2"/>
</dbReference>
<gene>
    <name evidence="2" type="ORF">GJ699_15970</name>
</gene>
<protein>
    <submittedName>
        <fullName evidence="2">DUF4339 domain-containing protein</fullName>
    </submittedName>
</protein>
<feature type="domain" description="GYF" evidence="1">
    <location>
        <begin position="53"/>
        <end position="100"/>
    </location>
</feature>
<evidence type="ECO:0000313" key="3">
    <source>
        <dbReference type="Proteomes" id="UP000433309"/>
    </source>
</evidence>
<dbReference type="AlphaFoldDB" id="A0A6I2L187"/>
<dbReference type="EMBL" id="WKJK01000008">
    <property type="protein sequence ID" value="MRW91490.1"/>
    <property type="molecule type" value="Genomic_DNA"/>
</dbReference>
<sequence length="118" mass="12933">MSDDNFYSVQRLVEFGMGVAIARQMSESMQEALRQTHIPGSHTAPLSALARLYHVLLDGKPAGPFSERELLQLIVAGKLTKQSHVWKPGMAQWQLAEQVADVLRLVALAPPPFPSEGA</sequence>
<accession>A0A6I2L187</accession>
<organism evidence="2 3">
    <name type="scientific">Duganella guangzhouensis</name>
    <dbReference type="NCBI Taxonomy" id="2666084"/>
    <lineage>
        <taxon>Bacteria</taxon>
        <taxon>Pseudomonadati</taxon>
        <taxon>Pseudomonadota</taxon>
        <taxon>Betaproteobacteria</taxon>
        <taxon>Burkholderiales</taxon>
        <taxon>Oxalobacteraceae</taxon>
        <taxon>Telluria group</taxon>
        <taxon>Duganella</taxon>
    </lineage>
</organism>
<comment type="caution">
    <text evidence="2">The sequence shown here is derived from an EMBL/GenBank/DDBJ whole genome shotgun (WGS) entry which is preliminary data.</text>
</comment>
<reference evidence="2 3" key="1">
    <citation type="submission" date="2019-11" db="EMBL/GenBank/DDBJ databases">
        <title>Novel species isolated from a subtropical stream in China.</title>
        <authorList>
            <person name="Lu H."/>
        </authorList>
    </citation>
    <scope>NUCLEOTIDE SEQUENCE [LARGE SCALE GENOMIC DNA]</scope>
    <source>
        <strain evidence="2 3">FT80W</strain>
    </source>
</reference>